<keyword evidence="3" id="KW-1185">Reference proteome</keyword>
<evidence type="ECO:0000313" key="3">
    <source>
        <dbReference type="Proteomes" id="UP000184330"/>
    </source>
</evidence>
<protein>
    <submittedName>
        <fullName evidence="2">Uncharacterized protein</fullName>
    </submittedName>
</protein>
<sequence length="154" mass="17279">MNKKGIRDCDAESLEELLAGILCAFKGVKTLPLVAKHAGAYPKSGHRSQLSLHDPINTDFLEVHHSYAYSDKKNRQEMETIHDIPELDTTGSKLTRRTSTPQRRSNRRETNGMDTTGDSGVEKRPGRIEKAWKQARALTTRGKAVKKTIPKVKK</sequence>
<reference evidence="2 3" key="1">
    <citation type="submission" date="2016-03" db="EMBL/GenBank/DDBJ databases">
        <authorList>
            <person name="Ploux O."/>
        </authorList>
    </citation>
    <scope>NUCLEOTIDE SEQUENCE [LARGE SCALE GENOMIC DNA]</scope>
    <source>
        <strain evidence="2 3">UAMH 11012</strain>
    </source>
</reference>
<organism evidence="2 3">
    <name type="scientific">Phialocephala subalpina</name>
    <dbReference type="NCBI Taxonomy" id="576137"/>
    <lineage>
        <taxon>Eukaryota</taxon>
        <taxon>Fungi</taxon>
        <taxon>Dikarya</taxon>
        <taxon>Ascomycota</taxon>
        <taxon>Pezizomycotina</taxon>
        <taxon>Leotiomycetes</taxon>
        <taxon>Helotiales</taxon>
        <taxon>Mollisiaceae</taxon>
        <taxon>Phialocephala</taxon>
        <taxon>Phialocephala fortinii species complex</taxon>
    </lineage>
</organism>
<dbReference type="AlphaFoldDB" id="A0A1L7XFJ1"/>
<evidence type="ECO:0000256" key="1">
    <source>
        <dbReference type="SAM" id="MobiDB-lite"/>
    </source>
</evidence>
<dbReference type="Proteomes" id="UP000184330">
    <property type="component" value="Unassembled WGS sequence"/>
</dbReference>
<feature type="compositionally biased region" description="Basic and acidic residues" evidence="1">
    <location>
        <begin position="72"/>
        <end position="85"/>
    </location>
</feature>
<gene>
    <name evidence="2" type="ORF">PAC_13604</name>
</gene>
<dbReference type="EMBL" id="FJOG01000024">
    <property type="protein sequence ID" value="CZR63707.1"/>
    <property type="molecule type" value="Genomic_DNA"/>
</dbReference>
<feature type="region of interest" description="Disordered" evidence="1">
    <location>
        <begin position="72"/>
        <end position="128"/>
    </location>
</feature>
<name>A0A1L7XFJ1_9HELO</name>
<evidence type="ECO:0000313" key="2">
    <source>
        <dbReference type="EMBL" id="CZR63707.1"/>
    </source>
</evidence>
<feature type="compositionally biased region" description="Polar residues" evidence="1">
    <location>
        <begin position="89"/>
        <end position="103"/>
    </location>
</feature>
<proteinExistence type="predicted"/>
<dbReference type="OrthoDB" id="3557569at2759"/>
<accession>A0A1L7XFJ1</accession>